<evidence type="ECO:0000256" key="8">
    <source>
        <dbReference type="SAM" id="MobiDB-lite"/>
    </source>
</evidence>
<dbReference type="Proteomes" id="UP001596039">
    <property type="component" value="Unassembled WGS sequence"/>
</dbReference>
<reference evidence="12" key="1">
    <citation type="journal article" date="2019" name="Int. J. Syst. Evol. Microbiol.">
        <title>The Global Catalogue of Microorganisms (GCM) 10K type strain sequencing project: providing services to taxonomists for standard genome sequencing and annotation.</title>
        <authorList>
            <consortium name="The Broad Institute Genomics Platform"/>
            <consortium name="The Broad Institute Genome Sequencing Center for Infectious Disease"/>
            <person name="Wu L."/>
            <person name="Ma J."/>
        </authorList>
    </citation>
    <scope>NUCLEOTIDE SEQUENCE [LARGE SCALE GENOMIC DNA]</scope>
    <source>
        <strain evidence="12">CGMCC 4.6997</strain>
    </source>
</reference>
<dbReference type="Pfam" id="PF01618">
    <property type="entry name" value="MotA_ExbB"/>
    <property type="match status" value="1"/>
</dbReference>
<comment type="subcellular location">
    <subcellularLocation>
        <location evidence="1">Cell membrane</location>
        <topology evidence="1">Multi-pass membrane protein</topology>
    </subcellularLocation>
</comment>
<comment type="caution">
    <text evidence="11">The sequence shown here is derived from an EMBL/GenBank/DDBJ whole genome shotgun (WGS) entry which is preliminary data.</text>
</comment>
<keyword evidence="5 9" id="KW-0812">Transmembrane</keyword>
<evidence type="ECO:0000313" key="11">
    <source>
        <dbReference type="EMBL" id="MFC5502351.1"/>
    </source>
</evidence>
<feature type="transmembrane region" description="Helical" evidence="9">
    <location>
        <begin position="149"/>
        <end position="169"/>
    </location>
</feature>
<evidence type="ECO:0000256" key="7">
    <source>
        <dbReference type="ARBA" id="ARBA00023136"/>
    </source>
</evidence>
<dbReference type="EMBL" id="JBHSMG010000002">
    <property type="protein sequence ID" value="MFC5502351.1"/>
    <property type="molecule type" value="Genomic_DNA"/>
</dbReference>
<evidence type="ECO:0000256" key="3">
    <source>
        <dbReference type="ARBA" id="ARBA00022448"/>
    </source>
</evidence>
<sequence>MDPATIIGLVLAFGSIGSMVVLEGSSVSSLLLPAPMILVFGATIAVGIASGTIPDMLRAAKALPRALRGRLAQPVTLIDQVVSIADRARKEGLLALEAEAQNVKDPFLKAALQNIADGMDAEELRNLLEEQVATEEREQRAAAKFFNGLGGYAPTIGIIGTVISLTHVLEHLSDPATLGPSIAGAFVATLWGVLSANIIWLPLGARLSRLADLNIERMHVLLEGVLAVQEGSQPRVVGERLRAMITVTDSREKGSKGIKEPKDKGKPMKEAA</sequence>
<evidence type="ECO:0000256" key="1">
    <source>
        <dbReference type="ARBA" id="ARBA00004651"/>
    </source>
</evidence>
<evidence type="ECO:0000256" key="6">
    <source>
        <dbReference type="ARBA" id="ARBA00022989"/>
    </source>
</evidence>
<evidence type="ECO:0000256" key="2">
    <source>
        <dbReference type="ARBA" id="ARBA00008038"/>
    </source>
</evidence>
<keyword evidence="6 9" id="KW-1133">Transmembrane helix</keyword>
<dbReference type="InterPro" id="IPR047055">
    <property type="entry name" value="MotA-like"/>
</dbReference>
<accession>A0ABW0NP58</accession>
<gene>
    <name evidence="11" type="ORF">ACFPJ4_08885</name>
</gene>
<keyword evidence="3" id="KW-0813">Transport</keyword>
<proteinExistence type="inferred from homology"/>
<feature type="domain" description="MotA/TolQ/ExbB proton channel" evidence="10">
    <location>
        <begin position="100"/>
        <end position="218"/>
    </location>
</feature>
<keyword evidence="12" id="KW-1185">Reference proteome</keyword>
<dbReference type="InterPro" id="IPR002898">
    <property type="entry name" value="MotA_ExbB_proton_chnl"/>
</dbReference>
<name>A0ABW0NP58_9MICO</name>
<organism evidence="11 12">
    <name type="scientific">Lysinimonas soli</name>
    <dbReference type="NCBI Taxonomy" id="1074233"/>
    <lineage>
        <taxon>Bacteria</taxon>
        <taxon>Bacillati</taxon>
        <taxon>Actinomycetota</taxon>
        <taxon>Actinomycetes</taxon>
        <taxon>Micrococcales</taxon>
        <taxon>Microbacteriaceae</taxon>
        <taxon>Lysinimonas</taxon>
    </lineage>
</organism>
<comment type="similarity">
    <text evidence="2">Belongs to the MotA family.</text>
</comment>
<dbReference type="PANTHER" id="PTHR30433:SF3">
    <property type="entry name" value="MOTILITY PROTEIN A"/>
    <property type="match status" value="1"/>
</dbReference>
<evidence type="ECO:0000256" key="9">
    <source>
        <dbReference type="SAM" id="Phobius"/>
    </source>
</evidence>
<evidence type="ECO:0000256" key="4">
    <source>
        <dbReference type="ARBA" id="ARBA00022475"/>
    </source>
</evidence>
<evidence type="ECO:0000259" key="10">
    <source>
        <dbReference type="Pfam" id="PF01618"/>
    </source>
</evidence>
<evidence type="ECO:0000256" key="5">
    <source>
        <dbReference type="ARBA" id="ARBA00022692"/>
    </source>
</evidence>
<feature type="transmembrane region" description="Helical" evidence="9">
    <location>
        <begin position="34"/>
        <end position="53"/>
    </location>
</feature>
<dbReference type="InterPro" id="IPR000540">
    <property type="entry name" value="Flag_MotA_CS"/>
</dbReference>
<dbReference type="PROSITE" id="PS01307">
    <property type="entry name" value="MOTA"/>
    <property type="match status" value="1"/>
</dbReference>
<feature type="transmembrane region" description="Helical" evidence="9">
    <location>
        <begin position="181"/>
        <end position="203"/>
    </location>
</feature>
<dbReference type="PANTHER" id="PTHR30433">
    <property type="entry name" value="CHEMOTAXIS PROTEIN MOTA"/>
    <property type="match status" value="1"/>
</dbReference>
<dbReference type="RefSeq" id="WP_386740047.1">
    <property type="nucleotide sequence ID" value="NZ_JBHSMG010000002.1"/>
</dbReference>
<keyword evidence="4" id="KW-1003">Cell membrane</keyword>
<protein>
    <submittedName>
        <fullName evidence="11">Motility protein A</fullName>
    </submittedName>
</protein>
<feature type="region of interest" description="Disordered" evidence="8">
    <location>
        <begin position="249"/>
        <end position="272"/>
    </location>
</feature>
<evidence type="ECO:0000313" key="12">
    <source>
        <dbReference type="Proteomes" id="UP001596039"/>
    </source>
</evidence>
<keyword evidence="7 9" id="KW-0472">Membrane</keyword>